<keyword evidence="3" id="KW-1185">Reference proteome</keyword>
<dbReference type="RefSeq" id="WP_336351093.1">
    <property type="nucleotide sequence ID" value="NZ_JAZAQL010000002.1"/>
</dbReference>
<proteinExistence type="predicted"/>
<dbReference type="AlphaFoldDB" id="A0ABD5VMS8"/>
<accession>A0ABD5VMS8</accession>
<sequence>MLDVEEARAWLGRTAAVVAVVALVLLALLAVLASVTTPVQHCPPLGNGGAQRLGEPVDAVANGSEAVSVVREHLADRRLATTSEPASTSTTAGTERTDASTSTMATTTVLDVGGHFRGSEQVHGDVAPNGETPVHFHVHVDAGPSTIGYVVTADGDLYRIIYGDC</sequence>
<evidence type="ECO:0000256" key="1">
    <source>
        <dbReference type="SAM" id="MobiDB-lite"/>
    </source>
</evidence>
<organism evidence="2 3">
    <name type="scientific">Halorubellus litoreus</name>
    <dbReference type="NCBI Taxonomy" id="755308"/>
    <lineage>
        <taxon>Archaea</taxon>
        <taxon>Methanobacteriati</taxon>
        <taxon>Methanobacteriota</taxon>
        <taxon>Stenosarchaea group</taxon>
        <taxon>Halobacteria</taxon>
        <taxon>Halobacteriales</taxon>
        <taxon>Halorubellaceae</taxon>
        <taxon>Halorubellus</taxon>
    </lineage>
</organism>
<evidence type="ECO:0000313" key="3">
    <source>
        <dbReference type="Proteomes" id="UP001596395"/>
    </source>
</evidence>
<feature type="compositionally biased region" description="Low complexity" evidence="1">
    <location>
        <begin position="80"/>
        <end position="104"/>
    </location>
</feature>
<reference evidence="2 3" key="1">
    <citation type="journal article" date="2019" name="Int. J. Syst. Evol. Microbiol.">
        <title>The Global Catalogue of Microorganisms (GCM) 10K type strain sequencing project: providing services to taxonomists for standard genome sequencing and annotation.</title>
        <authorList>
            <consortium name="The Broad Institute Genomics Platform"/>
            <consortium name="The Broad Institute Genome Sequencing Center for Infectious Disease"/>
            <person name="Wu L."/>
            <person name="Ma J."/>
        </authorList>
    </citation>
    <scope>NUCLEOTIDE SEQUENCE [LARGE SCALE GENOMIC DNA]</scope>
    <source>
        <strain evidence="2 3">GX26</strain>
    </source>
</reference>
<name>A0ABD5VMS8_9EURY</name>
<protein>
    <submittedName>
        <fullName evidence="2">Uncharacterized protein</fullName>
    </submittedName>
</protein>
<gene>
    <name evidence="2" type="ORF">ACFQGB_14900</name>
</gene>
<evidence type="ECO:0000313" key="2">
    <source>
        <dbReference type="EMBL" id="MFC6954151.1"/>
    </source>
</evidence>
<feature type="region of interest" description="Disordered" evidence="1">
    <location>
        <begin position="77"/>
        <end position="104"/>
    </location>
</feature>
<comment type="caution">
    <text evidence="2">The sequence shown here is derived from an EMBL/GenBank/DDBJ whole genome shotgun (WGS) entry which is preliminary data.</text>
</comment>
<dbReference type="EMBL" id="JBHSXN010000002">
    <property type="protein sequence ID" value="MFC6954151.1"/>
    <property type="molecule type" value="Genomic_DNA"/>
</dbReference>
<dbReference type="Proteomes" id="UP001596395">
    <property type="component" value="Unassembled WGS sequence"/>
</dbReference>